<evidence type="ECO:0000313" key="1">
    <source>
        <dbReference type="EMBL" id="MFC5239622.1"/>
    </source>
</evidence>
<protein>
    <submittedName>
        <fullName evidence="1">Uncharacterized protein</fullName>
    </submittedName>
</protein>
<comment type="caution">
    <text evidence="1">The sequence shown here is derived from an EMBL/GenBank/DDBJ whole genome shotgun (WGS) entry which is preliminary data.</text>
</comment>
<evidence type="ECO:0000313" key="2">
    <source>
        <dbReference type="Proteomes" id="UP001596035"/>
    </source>
</evidence>
<dbReference type="RefSeq" id="WP_344566487.1">
    <property type="nucleotide sequence ID" value="NZ_BAAATG010000050.1"/>
</dbReference>
<dbReference type="Proteomes" id="UP001596035">
    <property type="component" value="Unassembled WGS sequence"/>
</dbReference>
<accession>A0ABW0DNI1</accession>
<reference evidence="2" key="1">
    <citation type="journal article" date="2019" name="Int. J. Syst. Evol. Microbiol.">
        <title>The Global Catalogue of Microorganisms (GCM) 10K type strain sequencing project: providing services to taxonomists for standard genome sequencing and annotation.</title>
        <authorList>
            <consortium name="The Broad Institute Genomics Platform"/>
            <consortium name="The Broad Institute Genome Sequencing Center for Infectious Disease"/>
            <person name="Wu L."/>
            <person name="Ma J."/>
        </authorList>
    </citation>
    <scope>NUCLEOTIDE SEQUENCE [LARGE SCALE GENOMIC DNA]</scope>
    <source>
        <strain evidence="2">CGMCC 4.7131</strain>
    </source>
</reference>
<organism evidence="1 2">
    <name type="scientific">Streptomyces atrovirens</name>
    <dbReference type="NCBI Taxonomy" id="285556"/>
    <lineage>
        <taxon>Bacteria</taxon>
        <taxon>Bacillati</taxon>
        <taxon>Actinomycetota</taxon>
        <taxon>Actinomycetes</taxon>
        <taxon>Kitasatosporales</taxon>
        <taxon>Streptomycetaceae</taxon>
        <taxon>Streptomyces</taxon>
    </lineage>
</organism>
<name>A0ABW0DNI1_9ACTN</name>
<dbReference type="EMBL" id="JBHSKN010000007">
    <property type="protein sequence ID" value="MFC5239622.1"/>
    <property type="molecule type" value="Genomic_DNA"/>
</dbReference>
<gene>
    <name evidence="1" type="ORF">ACFPWV_06830</name>
</gene>
<proteinExistence type="predicted"/>
<sequence>MYVPAGVAGIDAAEAVRVADGVVDELLEDPYEYDADESLRIVKTPPHVSATQWTPGSAGGCAG</sequence>
<keyword evidence="2" id="KW-1185">Reference proteome</keyword>